<dbReference type="STRING" id="1513793.SAMN06296036_107208"/>
<dbReference type="Proteomes" id="UP000192907">
    <property type="component" value="Unassembled WGS sequence"/>
</dbReference>
<evidence type="ECO:0000313" key="2">
    <source>
        <dbReference type="EMBL" id="SMF22559.1"/>
    </source>
</evidence>
<evidence type="ECO:0000256" key="1">
    <source>
        <dbReference type="SAM" id="Phobius"/>
    </source>
</evidence>
<evidence type="ECO:0000313" key="3">
    <source>
        <dbReference type="Proteomes" id="UP000192907"/>
    </source>
</evidence>
<dbReference type="AlphaFoldDB" id="A0A1Y6BQ96"/>
<keyword evidence="1" id="KW-0812">Transmembrane</keyword>
<keyword evidence="1" id="KW-0472">Membrane</keyword>
<protein>
    <submittedName>
        <fullName evidence="2">Uncharacterized protein</fullName>
    </submittedName>
</protein>
<dbReference type="EMBL" id="FWZT01000007">
    <property type="protein sequence ID" value="SMF22559.1"/>
    <property type="molecule type" value="Genomic_DNA"/>
</dbReference>
<sequence length="274" mass="31259">MQRFTDKTHTAPSNVLSLRSEGGATLIETMLSVVLLIASFYWGSQSIVNNMKARRVAQAADLVYESDQMIRYEAELFWENLQRRITEFPTSEQCKGNNLFEIVREIRKARSHAQSYMYLGNYIDLESEYNEPDKVDTIQATKVFESHESFWAEVQAKQGSSNPAKKILQVFERCKYPSIVQNVDRSTRNSLYQCALLENAIVEMKGTFWDFNRGIPIECNKQNEFSGRGLQVVYAVHRFSEAASTENNLGYSLSKSDGRLYISKAVKGLTLEGP</sequence>
<reference evidence="3" key="1">
    <citation type="submission" date="2017-04" db="EMBL/GenBank/DDBJ databases">
        <authorList>
            <person name="Varghese N."/>
            <person name="Submissions S."/>
        </authorList>
    </citation>
    <scope>NUCLEOTIDE SEQUENCE [LARGE SCALE GENOMIC DNA]</scope>
    <source>
        <strain evidence="3">RKEM611</strain>
    </source>
</reference>
<feature type="transmembrane region" description="Helical" evidence="1">
    <location>
        <begin position="22"/>
        <end position="42"/>
    </location>
</feature>
<organism evidence="2 3">
    <name type="scientific">Pseudobacteriovorax antillogorgiicola</name>
    <dbReference type="NCBI Taxonomy" id="1513793"/>
    <lineage>
        <taxon>Bacteria</taxon>
        <taxon>Pseudomonadati</taxon>
        <taxon>Bdellovibrionota</taxon>
        <taxon>Oligoflexia</taxon>
        <taxon>Oligoflexales</taxon>
        <taxon>Pseudobacteriovoracaceae</taxon>
        <taxon>Pseudobacteriovorax</taxon>
    </lineage>
</organism>
<name>A0A1Y6BQ96_9BACT</name>
<gene>
    <name evidence="2" type="ORF">SAMN06296036_107208</name>
</gene>
<keyword evidence="3" id="KW-1185">Reference proteome</keyword>
<proteinExistence type="predicted"/>
<dbReference type="RefSeq" id="WP_132318263.1">
    <property type="nucleotide sequence ID" value="NZ_FWZT01000007.1"/>
</dbReference>
<accession>A0A1Y6BQ96</accession>
<keyword evidence="1" id="KW-1133">Transmembrane helix</keyword>